<dbReference type="OrthoDB" id="9801899at2"/>
<dbReference type="SUPFAM" id="SSF56784">
    <property type="entry name" value="HAD-like"/>
    <property type="match status" value="1"/>
</dbReference>
<keyword evidence="6" id="KW-0119">Carbohydrate metabolism</keyword>
<evidence type="ECO:0000256" key="4">
    <source>
        <dbReference type="ARBA" id="ARBA00022723"/>
    </source>
</evidence>
<dbReference type="PANTHER" id="PTHR42891">
    <property type="entry name" value="D-GLYCERO-BETA-D-MANNO-HEPTOSE-1,7-BISPHOSPHATE 7-PHOSPHATASE"/>
    <property type="match status" value="1"/>
</dbReference>
<keyword evidence="4" id="KW-0479">Metal-binding</keyword>
<dbReference type="NCBIfam" id="TIGR00213">
    <property type="entry name" value="GmhB_yaeD"/>
    <property type="match status" value="1"/>
</dbReference>
<reference evidence="9 10" key="1">
    <citation type="journal article" date="2012" name="Stand. Genomic Sci.">
        <title>Complete genome sequence of the aerobic, heterotroph Marinithermus hydrothermalis type strain (T1(T)) from a deep-sea hydrothermal vent chimney.</title>
        <authorList>
            <person name="Copeland A."/>
            <person name="Gu W."/>
            <person name="Yasawong M."/>
            <person name="Lapidus A."/>
            <person name="Lucas S."/>
            <person name="Deshpande S."/>
            <person name="Pagani I."/>
            <person name="Tapia R."/>
            <person name="Cheng J.F."/>
            <person name="Goodwin L.A."/>
            <person name="Pitluck S."/>
            <person name="Liolios K."/>
            <person name="Ivanova N."/>
            <person name="Mavromatis K."/>
            <person name="Mikhailova N."/>
            <person name="Pati A."/>
            <person name="Chen A."/>
            <person name="Palaniappan K."/>
            <person name="Land M."/>
            <person name="Pan C."/>
            <person name="Brambilla E.M."/>
            <person name="Rohde M."/>
            <person name="Tindall B.J."/>
            <person name="Sikorski J."/>
            <person name="Goker M."/>
            <person name="Detter J.C."/>
            <person name="Bristow J."/>
            <person name="Eisen J.A."/>
            <person name="Markowitz V."/>
            <person name="Hugenholtz P."/>
            <person name="Kyrpides N.C."/>
            <person name="Klenk H.P."/>
            <person name="Woyke T."/>
        </authorList>
    </citation>
    <scope>NUCLEOTIDE SEQUENCE [LARGE SCALE GENOMIC DNA]</scope>
    <source>
        <strain evidence="10">DSM 14884 / JCM 11576 / T1</strain>
    </source>
</reference>
<dbReference type="EMBL" id="CP002630">
    <property type="protein sequence ID" value="AEB12390.1"/>
    <property type="molecule type" value="Genomic_DNA"/>
</dbReference>
<dbReference type="PANTHER" id="PTHR42891:SF1">
    <property type="entry name" value="D-GLYCERO-BETA-D-MANNO-HEPTOSE-1,7-BISPHOSPHATE 7-PHOSPHATASE"/>
    <property type="match status" value="1"/>
</dbReference>
<comment type="similarity">
    <text evidence="2">Belongs to the GmhB family.</text>
</comment>
<keyword evidence="10" id="KW-1185">Reference proteome</keyword>
<dbReference type="CDD" id="cd07503">
    <property type="entry name" value="HAD_HisB-N"/>
    <property type="match status" value="1"/>
</dbReference>
<protein>
    <recommendedName>
        <fullName evidence="7">D,D-heptose 1,7-bisphosphate phosphatase</fullName>
    </recommendedName>
</protein>
<dbReference type="InterPro" id="IPR023214">
    <property type="entry name" value="HAD_sf"/>
</dbReference>
<evidence type="ECO:0000256" key="6">
    <source>
        <dbReference type="ARBA" id="ARBA00023277"/>
    </source>
</evidence>
<dbReference type="CDD" id="cd06915">
    <property type="entry name" value="NTP_transferase_WcbM_like"/>
    <property type="match status" value="1"/>
</dbReference>
<evidence type="ECO:0000256" key="3">
    <source>
        <dbReference type="ARBA" id="ARBA00022490"/>
    </source>
</evidence>
<dbReference type="GO" id="GO:0005975">
    <property type="term" value="P:carbohydrate metabolic process"/>
    <property type="evidence" value="ECO:0007669"/>
    <property type="project" value="InterPro"/>
</dbReference>
<dbReference type="Pfam" id="PF00483">
    <property type="entry name" value="NTP_transferase"/>
    <property type="match status" value="1"/>
</dbReference>
<dbReference type="AlphaFoldDB" id="F2NKE1"/>
<dbReference type="GO" id="GO:0016791">
    <property type="term" value="F:phosphatase activity"/>
    <property type="evidence" value="ECO:0007669"/>
    <property type="project" value="InterPro"/>
</dbReference>
<dbReference type="InterPro" id="IPR036412">
    <property type="entry name" value="HAD-like_sf"/>
</dbReference>
<evidence type="ECO:0000313" key="10">
    <source>
        <dbReference type="Proteomes" id="UP000007030"/>
    </source>
</evidence>
<evidence type="ECO:0000259" key="8">
    <source>
        <dbReference type="Pfam" id="PF00483"/>
    </source>
</evidence>
<dbReference type="KEGG" id="mhd:Marky_1655"/>
<dbReference type="eggNOG" id="COG1208">
    <property type="taxonomic scope" value="Bacteria"/>
</dbReference>
<name>F2NKE1_MARHT</name>
<dbReference type="InterPro" id="IPR004446">
    <property type="entry name" value="Heptose_bisP_phosphatase"/>
</dbReference>
<dbReference type="Gene3D" id="3.40.50.1000">
    <property type="entry name" value="HAD superfamily/HAD-like"/>
    <property type="match status" value="1"/>
</dbReference>
<dbReference type="Gene3D" id="3.90.550.10">
    <property type="entry name" value="Spore Coat Polysaccharide Biosynthesis Protein SpsA, Chain A"/>
    <property type="match status" value="1"/>
</dbReference>
<dbReference type="HOGENOM" id="CLU_028110_0_0_0"/>
<dbReference type="GO" id="GO:0005737">
    <property type="term" value="C:cytoplasm"/>
    <property type="evidence" value="ECO:0007669"/>
    <property type="project" value="UniProtKB-SubCell"/>
</dbReference>
<gene>
    <name evidence="9" type="ordered locus">Marky_1655</name>
</gene>
<proteinExistence type="inferred from homology"/>
<dbReference type="InterPro" id="IPR029044">
    <property type="entry name" value="Nucleotide-diphossugar_trans"/>
</dbReference>
<dbReference type="GO" id="GO:0046872">
    <property type="term" value="F:metal ion binding"/>
    <property type="evidence" value="ECO:0007669"/>
    <property type="project" value="UniProtKB-KW"/>
</dbReference>
<dbReference type="NCBIfam" id="TIGR01656">
    <property type="entry name" value="Histidinol-ppas"/>
    <property type="match status" value="1"/>
</dbReference>
<dbReference type="SUPFAM" id="SSF53448">
    <property type="entry name" value="Nucleotide-diphospho-sugar transferases"/>
    <property type="match status" value="1"/>
</dbReference>
<comment type="subcellular location">
    <subcellularLocation>
        <location evidence="1">Cytoplasm</location>
    </subcellularLocation>
</comment>
<evidence type="ECO:0000256" key="7">
    <source>
        <dbReference type="ARBA" id="ARBA00031828"/>
    </source>
</evidence>
<dbReference type="eggNOG" id="COG0241">
    <property type="taxonomic scope" value="Bacteria"/>
</dbReference>
<keyword evidence="5" id="KW-0378">Hydrolase</keyword>
<dbReference type="InterPro" id="IPR006543">
    <property type="entry name" value="Histidinol-phos"/>
</dbReference>
<dbReference type="Pfam" id="PF13242">
    <property type="entry name" value="Hydrolase_like"/>
    <property type="match status" value="1"/>
</dbReference>
<evidence type="ECO:0000256" key="5">
    <source>
        <dbReference type="ARBA" id="ARBA00022801"/>
    </source>
</evidence>
<dbReference type="InterPro" id="IPR005835">
    <property type="entry name" value="NTP_transferase_dom"/>
</dbReference>
<evidence type="ECO:0000256" key="2">
    <source>
        <dbReference type="ARBA" id="ARBA00005628"/>
    </source>
</evidence>
<feature type="domain" description="Nucleotidyl transferase" evidence="8">
    <location>
        <begin position="5"/>
        <end position="226"/>
    </location>
</feature>
<dbReference type="InterPro" id="IPR006549">
    <property type="entry name" value="HAD-SF_hydro_IIIA"/>
</dbReference>
<dbReference type="RefSeq" id="WP_013704437.1">
    <property type="nucleotide sequence ID" value="NC_015387.1"/>
</dbReference>
<dbReference type="NCBIfam" id="TIGR01662">
    <property type="entry name" value="HAD-SF-IIIA"/>
    <property type="match status" value="1"/>
</dbReference>
<sequence>MLKQAVILAGGLGTRLGPLTRDTPKPLLPVGDAPFLEHVVWNLKRFGIERFLFSVGYRAEKIMAHFGNGRRLGVQIEYVFEKTPAGTGGALVLAQQLGRLDEWFLVVNGDTLFDINFLDLSVLTQSQRALAGLALRQIPDASRYGRVRLNGVHITGFDEKSGKGPGLINGGVYTMHRKALEHLPPGPSSLERDLFPKLAAHGKLVGRVYAGFFIDIGVPEALQAAQVLVPRWRQRPAVLLDRDGVLNQDLGHVHRPEEFTWMPGAPETVKWLNDQGYLVIVVTNQSGIARGYYTEEAFHAFTAWINQELNKIGAHLDATYYCPHHPTEGYGPYLRTCNCRKPAPGMIQRAIRDWGIDVPHSLLVGDQETDLLAAQAAGVHAALYYGGPLLPFVQHTLTALTTPPPISTPHKERRP</sequence>
<dbReference type="STRING" id="869210.Marky_1655"/>
<keyword evidence="3" id="KW-0963">Cytoplasm</keyword>
<evidence type="ECO:0000313" key="9">
    <source>
        <dbReference type="EMBL" id="AEB12390.1"/>
    </source>
</evidence>
<dbReference type="Proteomes" id="UP000007030">
    <property type="component" value="Chromosome"/>
</dbReference>
<organism evidence="9 10">
    <name type="scientific">Marinithermus hydrothermalis (strain DSM 14884 / JCM 11576 / T1)</name>
    <dbReference type="NCBI Taxonomy" id="869210"/>
    <lineage>
        <taxon>Bacteria</taxon>
        <taxon>Thermotogati</taxon>
        <taxon>Deinococcota</taxon>
        <taxon>Deinococci</taxon>
        <taxon>Thermales</taxon>
        <taxon>Thermaceae</taxon>
        <taxon>Marinithermus</taxon>
    </lineage>
</organism>
<accession>F2NKE1</accession>
<evidence type="ECO:0000256" key="1">
    <source>
        <dbReference type="ARBA" id="ARBA00004496"/>
    </source>
</evidence>